<dbReference type="InterPro" id="IPR009668">
    <property type="entry name" value="RNA_pol-assoc_fac_A49-like"/>
</dbReference>
<reference evidence="8" key="1">
    <citation type="submission" date="2023-01" db="EMBL/GenBank/DDBJ databases">
        <title>Key to firefly adult light organ development and bioluminescence: homeobox transcription factors regulate luciferase expression and transportation to peroxisome.</title>
        <authorList>
            <person name="Fu X."/>
        </authorList>
    </citation>
    <scope>NUCLEOTIDE SEQUENCE [LARGE SCALE GENOMIC DNA]</scope>
</reference>
<keyword evidence="4" id="KW-0804">Transcription</keyword>
<dbReference type="EMBL" id="JARPUR010000001">
    <property type="protein sequence ID" value="KAK4885021.1"/>
    <property type="molecule type" value="Genomic_DNA"/>
</dbReference>
<sequence>MANTCVISKVEYTEDAVKPIIVNFENGTIEPGQEKNVLCKLYKNQNKNREVVAATENMLYTGIVKPKGLYNTFIAVCNKKRTKMRLIAVDHATLSPYFKEDKGTLNKSFELLDSTTSQLNKEFGSKKIKRKTEQRERMKMDIETVKEQLEQTVQDIKIETKDIVLPKADENDTGYKPRINREADAVEDVYNINDIVSIDVLNSFYEETERILSEPEAELDVTSFVKQQIQKLLKTSSENRHLTLQLLLYVDCLIKFLVKQAKQLSAKGLQLCSYSKMAQDYILKQYTITSGRSRLRPTSMKDKCLCSILVLSIIACGYKLNLEMVSKELKIGLKKMQDVSRVLGFHVNKEMVTLSLPLPLPVSRFNVKKKKK</sequence>
<dbReference type="AlphaFoldDB" id="A0AAN7PND2"/>
<evidence type="ECO:0000256" key="1">
    <source>
        <dbReference type="ARBA" id="ARBA00004604"/>
    </source>
</evidence>
<comment type="similarity">
    <text evidence="2">Belongs to the eukaryotic RPA49/POLR1E RNA polymerase subunit family.</text>
</comment>
<dbReference type="PANTHER" id="PTHR14440">
    <property type="entry name" value="DNA-DIRECTED RNA POLYMERASE I SUBUNIT RPA49"/>
    <property type="match status" value="1"/>
</dbReference>
<gene>
    <name evidence="7" type="ORF">RN001_001292</name>
</gene>
<evidence type="ECO:0000256" key="3">
    <source>
        <dbReference type="ARBA" id="ARBA00022478"/>
    </source>
</evidence>
<organism evidence="7 8">
    <name type="scientific">Aquatica leii</name>
    <dbReference type="NCBI Taxonomy" id="1421715"/>
    <lineage>
        <taxon>Eukaryota</taxon>
        <taxon>Metazoa</taxon>
        <taxon>Ecdysozoa</taxon>
        <taxon>Arthropoda</taxon>
        <taxon>Hexapoda</taxon>
        <taxon>Insecta</taxon>
        <taxon>Pterygota</taxon>
        <taxon>Neoptera</taxon>
        <taxon>Endopterygota</taxon>
        <taxon>Coleoptera</taxon>
        <taxon>Polyphaga</taxon>
        <taxon>Elateriformia</taxon>
        <taxon>Elateroidea</taxon>
        <taxon>Lampyridae</taxon>
        <taxon>Luciolinae</taxon>
        <taxon>Aquatica</taxon>
    </lineage>
</organism>
<evidence type="ECO:0008006" key="9">
    <source>
        <dbReference type="Google" id="ProtNLM"/>
    </source>
</evidence>
<keyword evidence="6" id="KW-0175">Coiled coil</keyword>
<evidence type="ECO:0000313" key="7">
    <source>
        <dbReference type="EMBL" id="KAK4885021.1"/>
    </source>
</evidence>
<evidence type="ECO:0000256" key="6">
    <source>
        <dbReference type="SAM" id="Coils"/>
    </source>
</evidence>
<keyword evidence="3" id="KW-0240">DNA-directed RNA polymerase</keyword>
<evidence type="ECO:0000313" key="8">
    <source>
        <dbReference type="Proteomes" id="UP001353858"/>
    </source>
</evidence>
<keyword evidence="5" id="KW-0539">Nucleus</keyword>
<dbReference type="GO" id="GO:0006351">
    <property type="term" value="P:DNA-templated transcription"/>
    <property type="evidence" value="ECO:0007669"/>
    <property type="project" value="InterPro"/>
</dbReference>
<feature type="coiled-coil region" evidence="6">
    <location>
        <begin position="128"/>
        <end position="162"/>
    </location>
</feature>
<dbReference type="GO" id="GO:0005730">
    <property type="term" value="C:nucleolus"/>
    <property type="evidence" value="ECO:0007669"/>
    <property type="project" value="UniProtKB-SubCell"/>
</dbReference>
<evidence type="ECO:0000256" key="4">
    <source>
        <dbReference type="ARBA" id="ARBA00023163"/>
    </source>
</evidence>
<evidence type="ECO:0000256" key="2">
    <source>
        <dbReference type="ARBA" id="ARBA00009430"/>
    </source>
</evidence>
<dbReference type="GO" id="GO:0000428">
    <property type="term" value="C:DNA-directed RNA polymerase complex"/>
    <property type="evidence" value="ECO:0007669"/>
    <property type="project" value="UniProtKB-KW"/>
</dbReference>
<dbReference type="GO" id="GO:0003677">
    <property type="term" value="F:DNA binding"/>
    <property type="evidence" value="ECO:0007669"/>
    <property type="project" value="InterPro"/>
</dbReference>
<proteinExistence type="inferred from homology"/>
<protein>
    <recommendedName>
        <fullName evidence="9">DNA-directed RNA polymerase I subunit RPA49</fullName>
    </recommendedName>
</protein>
<keyword evidence="8" id="KW-1185">Reference proteome</keyword>
<comment type="subcellular location">
    <subcellularLocation>
        <location evidence="1">Nucleus</location>
        <location evidence="1">Nucleolus</location>
    </subcellularLocation>
</comment>
<comment type="caution">
    <text evidence="7">The sequence shown here is derived from an EMBL/GenBank/DDBJ whole genome shotgun (WGS) entry which is preliminary data.</text>
</comment>
<evidence type="ECO:0000256" key="5">
    <source>
        <dbReference type="ARBA" id="ARBA00023242"/>
    </source>
</evidence>
<dbReference type="Pfam" id="PF06870">
    <property type="entry name" value="RNA_pol_I_A49"/>
    <property type="match status" value="1"/>
</dbReference>
<dbReference type="Proteomes" id="UP001353858">
    <property type="component" value="Unassembled WGS sequence"/>
</dbReference>
<accession>A0AAN7PND2</accession>
<name>A0AAN7PND2_9COLE</name>